<proteinExistence type="predicted"/>
<dbReference type="OrthoDB" id="9788139at2"/>
<protein>
    <submittedName>
        <fullName evidence="2">Uncharacterized protein</fullName>
    </submittedName>
</protein>
<dbReference type="AlphaFoldDB" id="A0A2K2HBD9"/>
<feature type="transmembrane region" description="Helical" evidence="1">
    <location>
        <begin position="52"/>
        <end position="74"/>
    </location>
</feature>
<evidence type="ECO:0000256" key="1">
    <source>
        <dbReference type="SAM" id="Phobius"/>
    </source>
</evidence>
<keyword evidence="1" id="KW-0472">Membrane</keyword>
<evidence type="ECO:0000313" key="3">
    <source>
        <dbReference type="Proteomes" id="UP000236340"/>
    </source>
</evidence>
<feature type="transmembrane region" description="Helical" evidence="1">
    <location>
        <begin position="221"/>
        <end position="247"/>
    </location>
</feature>
<feature type="transmembrane region" description="Helical" evidence="1">
    <location>
        <begin position="105"/>
        <end position="122"/>
    </location>
</feature>
<feature type="transmembrane region" description="Helical" evidence="1">
    <location>
        <begin position="305"/>
        <end position="326"/>
    </location>
</feature>
<reference evidence="2 3" key="1">
    <citation type="journal article" date="2018" name="Genome Announc.">
        <title>Genome Sequence of Geothermobacter sp. HR-1 Iron Reducer from the Loihi Seamount.</title>
        <authorList>
            <person name="Smith H."/>
            <person name="Abuyen K."/>
            <person name="Tremblay J."/>
            <person name="Savalia P."/>
            <person name="Perez-Rodriguez I."/>
            <person name="Emerson D."/>
            <person name="Tully B."/>
            <person name="Amend J."/>
        </authorList>
    </citation>
    <scope>NUCLEOTIDE SEQUENCE [LARGE SCALE GENOMIC DNA]</scope>
    <source>
        <strain evidence="2 3">HR-1</strain>
    </source>
</reference>
<sequence>MILHPGILALLFGSGLSLLLLSLAVPLAIRVLRRWDPASSDAGQLLLERQTYLLSTLVSYACGFQLLALLLYVFTADNLHQQFVGAMCATGTFNANPVGWTLLKLKLLLFFAAGLWLVFNSITRQSADYPLTRLKYALLLVLWPLTLLDLVWQLQFFHGLEPQIITSCCGSLFSAAGSGVASGLAELPLVPMMWTFYGGAALLLVLLAAQLRFRGGWLRYLAAVCGVGFFGLALAAMVTFISVYIYQLPSHHCPFDILQSGYDWIGYPIYLGLFGGVFCTLVTGLYAWLRRVPSLEPLVQRKERFWTLVALLLLVLFLVLSSWPVVTGPFRMVYS</sequence>
<organism evidence="2 3">
    <name type="scientific">Geothermobacter hydrogeniphilus</name>
    <dbReference type="NCBI Taxonomy" id="1969733"/>
    <lineage>
        <taxon>Bacteria</taxon>
        <taxon>Pseudomonadati</taxon>
        <taxon>Thermodesulfobacteriota</taxon>
        <taxon>Desulfuromonadia</taxon>
        <taxon>Desulfuromonadales</taxon>
        <taxon>Geothermobacteraceae</taxon>
        <taxon>Geothermobacter</taxon>
    </lineage>
</organism>
<gene>
    <name evidence="2" type="ORF">C2E25_06695</name>
</gene>
<keyword evidence="1" id="KW-0812">Transmembrane</keyword>
<keyword evidence="1" id="KW-1133">Transmembrane helix</keyword>
<comment type="caution">
    <text evidence="2">The sequence shown here is derived from an EMBL/GenBank/DDBJ whole genome shotgun (WGS) entry which is preliminary data.</text>
</comment>
<feature type="transmembrane region" description="Helical" evidence="1">
    <location>
        <begin position="267"/>
        <end position="289"/>
    </location>
</feature>
<dbReference type="RefSeq" id="WP_103114991.1">
    <property type="nucleotide sequence ID" value="NZ_PPFX01000011.1"/>
</dbReference>
<feature type="transmembrane region" description="Helical" evidence="1">
    <location>
        <begin position="191"/>
        <end position="209"/>
    </location>
</feature>
<feature type="transmembrane region" description="Helical" evidence="1">
    <location>
        <begin position="134"/>
        <end position="152"/>
    </location>
</feature>
<accession>A0A2K2HBD9</accession>
<name>A0A2K2HBD9_9BACT</name>
<dbReference type="Proteomes" id="UP000236340">
    <property type="component" value="Unassembled WGS sequence"/>
</dbReference>
<dbReference type="EMBL" id="PPFX01000011">
    <property type="protein sequence ID" value="PNU20560.1"/>
    <property type="molecule type" value="Genomic_DNA"/>
</dbReference>
<evidence type="ECO:0000313" key="2">
    <source>
        <dbReference type="EMBL" id="PNU20560.1"/>
    </source>
</evidence>